<dbReference type="FunFam" id="1.10.8.50:FF:000003">
    <property type="entry name" value="Formamidopyrimidine-DNA glycosylase"/>
    <property type="match status" value="1"/>
</dbReference>
<dbReference type="PROSITE" id="PS01242">
    <property type="entry name" value="ZF_FPG_1"/>
    <property type="match status" value="1"/>
</dbReference>
<keyword evidence="9 15" id="KW-0238">DNA-binding</keyword>
<dbReference type="InterPro" id="IPR000214">
    <property type="entry name" value="Znf_DNA_glyclase/AP_lyase"/>
</dbReference>
<feature type="domain" description="FPG-type" evidence="16">
    <location>
        <begin position="237"/>
        <end position="271"/>
    </location>
</feature>
<feature type="active site" description="Schiff-base intermediate with DNA" evidence="15">
    <location>
        <position position="2"/>
    </location>
</feature>
<feature type="binding site" evidence="15">
    <location>
        <position position="91"/>
    </location>
    <ligand>
        <name>DNA</name>
        <dbReference type="ChEBI" id="CHEBI:16991"/>
    </ligand>
</feature>
<dbReference type="PROSITE" id="PS51066">
    <property type="entry name" value="ZF_FPG_2"/>
    <property type="match status" value="1"/>
</dbReference>
<dbReference type="SMART" id="SM01232">
    <property type="entry name" value="H2TH"/>
    <property type="match status" value="1"/>
</dbReference>
<keyword evidence="5 15" id="KW-0227">DNA damage</keyword>
<dbReference type="InterPro" id="IPR035937">
    <property type="entry name" value="FPG_N"/>
</dbReference>
<gene>
    <name evidence="15" type="primary">mutM</name>
    <name evidence="15" type="synonym">fpg</name>
    <name evidence="18" type="ORF">SAMN02745181_1632</name>
</gene>
<evidence type="ECO:0000313" key="19">
    <source>
        <dbReference type="Proteomes" id="UP000184510"/>
    </source>
</evidence>
<organism evidence="18 19">
    <name type="scientific">Rubritalea squalenifaciens DSM 18772</name>
    <dbReference type="NCBI Taxonomy" id="1123071"/>
    <lineage>
        <taxon>Bacteria</taxon>
        <taxon>Pseudomonadati</taxon>
        <taxon>Verrucomicrobiota</taxon>
        <taxon>Verrucomicrobiia</taxon>
        <taxon>Verrucomicrobiales</taxon>
        <taxon>Rubritaleaceae</taxon>
        <taxon>Rubritalea</taxon>
    </lineage>
</organism>
<evidence type="ECO:0000259" key="17">
    <source>
        <dbReference type="PROSITE" id="PS51068"/>
    </source>
</evidence>
<name>A0A1M6HZM3_9BACT</name>
<dbReference type="Proteomes" id="UP000184510">
    <property type="component" value="Unassembled WGS sequence"/>
</dbReference>
<dbReference type="SUPFAM" id="SSF46946">
    <property type="entry name" value="S13-like H2TH domain"/>
    <property type="match status" value="1"/>
</dbReference>
<dbReference type="InterPro" id="IPR015887">
    <property type="entry name" value="DNA_glyclase_Znf_dom_DNA_BS"/>
</dbReference>
<evidence type="ECO:0000259" key="16">
    <source>
        <dbReference type="PROSITE" id="PS51066"/>
    </source>
</evidence>
<keyword evidence="19" id="KW-1185">Reference proteome</keyword>
<sequence length="271" mass="30619">MPELPEVETTCRGISPFLTNKTISRVDVREERLRWPVSPEICSATGLVITQVRRRAKYIILDTQSGGHILIHLGMSGSLRICGADSDIRKHDHVIFHLPDELELRYHDPRRFGCILWVEGNVESHPLLKDLGPEPLSEEFSADYLYASTRGRNTAIKLHIMNNHHVVGVGNIYACESLFMSGIHPTRSAGRISKSRLTKLHQAIQTVLERSITQGGTTLRDFVNSDGQPGYFKQQLEVYDREGEPCRQCGAAIKRIVLGQRSTFYCPKCQR</sequence>
<dbReference type="GO" id="GO:0034039">
    <property type="term" value="F:8-oxo-7,8-dihydroguanine DNA N-glycosylase activity"/>
    <property type="evidence" value="ECO:0007669"/>
    <property type="project" value="TreeGrafter"/>
</dbReference>
<feature type="active site" description="Proton donor; for beta-elimination activity" evidence="15">
    <location>
        <position position="57"/>
    </location>
</feature>
<feature type="domain" description="Formamidopyrimidine-DNA glycosylase catalytic" evidence="17">
    <location>
        <begin position="2"/>
        <end position="113"/>
    </location>
</feature>
<comment type="subunit">
    <text evidence="3 15">Monomer.</text>
</comment>
<protein>
    <recommendedName>
        <fullName evidence="15">Formamidopyrimidine-DNA glycosylase</fullName>
        <shortName evidence="15">Fapy-DNA glycosylase</shortName>
        <ecNumber evidence="15">3.2.2.23</ecNumber>
    </recommendedName>
    <alternativeName>
        <fullName evidence="15">DNA-(apurinic or apyrimidinic site) lyase MutM</fullName>
        <shortName evidence="15">AP lyase MutM</shortName>
        <ecNumber evidence="15">4.2.99.18</ecNumber>
    </alternativeName>
</protein>
<dbReference type="Gene3D" id="3.20.190.10">
    <property type="entry name" value="MutM-like, N-terminal"/>
    <property type="match status" value="1"/>
</dbReference>
<evidence type="ECO:0000256" key="6">
    <source>
        <dbReference type="ARBA" id="ARBA00022771"/>
    </source>
</evidence>
<dbReference type="GO" id="GO:0006284">
    <property type="term" value="P:base-excision repair"/>
    <property type="evidence" value="ECO:0007669"/>
    <property type="project" value="InterPro"/>
</dbReference>
<keyword evidence="4 15" id="KW-0479">Metal-binding</keyword>
<dbReference type="PANTHER" id="PTHR22993">
    <property type="entry name" value="FORMAMIDOPYRIMIDINE-DNA GLYCOSYLASE"/>
    <property type="match status" value="1"/>
</dbReference>
<evidence type="ECO:0000256" key="11">
    <source>
        <dbReference type="ARBA" id="ARBA00023239"/>
    </source>
</evidence>
<evidence type="ECO:0000256" key="3">
    <source>
        <dbReference type="ARBA" id="ARBA00011245"/>
    </source>
</evidence>
<dbReference type="EMBL" id="FQYR01000003">
    <property type="protein sequence ID" value="SHJ27682.1"/>
    <property type="molecule type" value="Genomic_DNA"/>
</dbReference>
<dbReference type="PANTHER" id="PTHR22993:SF9">
    <property type="entry name" value="FORMAMIDOPYRIMIDINE-DNA GLYCOSYLASE"/>
    <property type="match status" value="1"/>
</dbReference>
<evidence type="ECO:0000256" key="8">
    <source>
        <dbReference type="ARBA" id="ARBA00022833"/>
    </source>
</evidence>
<evidence type="ECO:0000256" key="1">
    <source>
        <dbReference type="ARBA" id="ARBA00001668"/>
    </source>
</evidence>
<dbReference type="SUPFAM" id="SSF81624">
    <property type="entry name" value="N-terminal domain of MutM-like DNA repair proteins"/>
    <property type="match status" value="1"/>
</dbReference>
<keyword evidence="8 15" id="KW-0862">Zinc</keyword>
<dbReference type="SMART" id="SM00898">
    <property type="entry name" value="Fapy_DNA_glyco"/>
    <property type="match status" value="1"/>
</dbReference>
<evidence type="ECO:0000256" key="10">
    <source>
        <dbReference type="ARBA" id="ARBA00023204"/>
    </source>
</evidence>
<dbReference type="InterPro" id="IPR012319">
    <property type="entry name" value="FPG_cat"/>
</dbReference>
<evidence type="ECO:0000256" key="4">
    <source>
        <dbReference type="ARBA" id="ARBA00022723"/>
    </source>
</evidence>
<dbReference type="EC" id="3.2.2.23" evidence="15"/>
<dbReference type="Pfam" id="PF06831">
    <property type="entry name" value="H2TH"/>
    <property type="match status" value="1"/>
</dbReference>
<dbReference type="NCBIfam" id="TIGR00577">
    <property type="entry name" value="fpg"/>
    <property type="match status" value="1"/>
</dbReference>
<comment type="cofactor">
    <cofactor evidence="15">
        <name>Zn(2+)</name>
        <dbReference type="ChEBI" id="CHEBI:29105"/>
    </cofactor>
    <text evidence="15">Binds 1 zinc ion per subunit.</text>
</comment>
<dbReference type="Gene3D" id="1.10.8.50">
    <property type="match status" value="1"/>
</dbReference>
<dbReference type="InterPro" id="IPR010663">
    <property type="entry name" value="Znf_FPG/IleRS"/>
</dbReference>
<keyword evidence="12 15" id="KW-0511">Multifunctional enzyme</keyword>
<dbReference type="STRING" id="1123071.SAMN02745181_1632"/>
<dbReference type="AlphaFoldDB" id="A0A1M6HZM3"/>
<keyword evidence="10 15" id="KW-0234">DNA repair</keyword>
<comment type="similarity">
    <text evidence="2 15">Belongs to the FPG family.</text>
</comment>
<dbReference type="EC" id="4.2.99.18" evidence="15"/>
<evidence type="ECO:0000256" key="7">
    <source>
        <dbReference type="ARBA" id="ARBA00022801"/>
    </source>
</evidence>
<dbReference type="HAMAP" id="MF_00103">
    <property type="entry name" value="Fapy_DNA_glycosyl"/>
    <property type="match status" value="1"/>
</dbReference>
<dbReference type="Pfam" id="PF01149">
    <property type="entry name" value="Fapy_DNA_glyco"/>
    <property type="match status" value="1"/>
</dbReference>
<dbReference type="InterPro" id="IPR020629">
    <property type="entry name" value="FPG_Glyclase"/>
</dbReference>
<evidence type="ECO:0000256" key="12">
    <source>
        <dbReference type="ARBA" id="ARBA00023268"/>
    </source>
</evidence>
<dbReference type="InterPro" id="IPR015886">
    <property type="entry name" value="H2TH_FPG"/>
</dbReference>
<evidence type="ECO:0000256" key="2">
    <source>
        <dbReference type="ARBA" id="ARBA00009409"/>
    </source>
</evidence>
<keyword evidence="7 15" id="KW-0378">Hydrolase</keyword>
<evidence type="ECO:0000256" key="9">
    <source>
        <dbReference type="ARBA" id="ARBA00023125"/>
    </source>
</evidence>
<keyword evidence="11 15" id="KW-0456">Lyase</keyword>
<dbReference type="FunFam" id="3.20.190.10:FF:000001">
    <property type="entry name" value="Formamidopyrimidine-DNA glycosylase"/>
    <property type="match status" value="1"/>
</dbReference>
<evidence type="ECO:0000256" key="5">
    <source>
        <dbReference type="ARBA" id="ARBA00022763"/>
    </source>
</evidence>
<evidence type="ECO:0000256" key="14">
    <source>
        <dbReference type="ARBA" id="ARBA00044632"/>
    </source>
</evidence>
<dbReference type="FunCoup" id="A0A1M6HZM3">
    <property type="interactions" value="426"/>
</dbReference>
<proteinExistence type="inferred from homology"/>
<comment type="catalytic activity">
    <reaction evidence="1 15">
        <text>Hydrolysis of DNA containing ring-opened 7-methylguanine residues, releasing 2,6-diamino-4-hydroxy-5-(N-methyl)formamidopyrimidine.</text>
        <dbReference type="EC" id="3.2.2.23"/>
    </reaction>
</comment>
<dbReference type="InParanoid" id="A0A1M6HZM3"/>
<keyword evidence="6 15" id="KW-0863">Zinc-finger</keyword>
<dbReference type="GO" id="GO:0003684">
    <property type="term" value="F:damaged DNA binding"/>
    <property type="evidence" value="ECO:0007669"/>
    <property type="project" value="InterPro"/>
</dbReference>
<evidence type="ECO:0000256" key="15">
    <source>
        <dbReference type="HAMAP-Rule" id="MF_00103"/>
    </source>
</evidence>
<dbReference type="GO" id="GO:0008270">
    <property type="term" value="F:zinc ion binding"/>
    <property type="evidence" value="ECO:0007669"/>
    <property type="project" value="UniProtKB-UniRule"/>
</dbReference>
<feature type="binding site" evidence="15">
    <location>
        <position position="110"/>
    </location>
    <ligand>
        <name>DNA</name>
        <dbReference type="ChEBI" id="CHEBI:16991"/>
    </ligand>
</feature>
<feature type="active site" description="Proton donor; for delta-elimination activity" evidence="15">
    <location>
        <position position="261"/>
    </location>
</feature>
<dbReference type="Pfam" id="PF06827">
    <property type="entry name" value="zf-FPG_IleRS"/>
    <property type="match status" value="1"/>
</dbReference>
<comment type="catalytic activity">
    <reaction evidence="14 15">
        <text>2'-deoxyribonucleotide-(2'-deoxyribose 5'-phosphate)-2'-deoxyribonucleotide-DNA = a 3'-end 2'-deoxyribonucleotide-(2,3-dehydro-2,3-deoxyribose 5'-phosphate)-DNA + a 5'-end 5'-phospho-2'-deoxyribonucleoside-DNA + H(+)</text>
        <dbReference type="Rhea" id="RHEA:66592"/>
        <dbReference type="Rhea" id="RHEA-COMP:13180"/>
        <dbReference type="Rhea" id="RHEA-COMP:16897"/>
        <dbReference type="Rhea" id="RHEA-COMP:17067"/>
        <dbReference type="ChEBI" id="CHEBI:15378"/>
        <dbReference type="ChEBI" id="CHEBI:136412"/>
        <dbReference type="ChEBI" id="CHEBI:157695"/>
        <dbReference type="ChEBI" id="CHEBI:167181"/>
        <dbReference type="EC" id="4.2.99.18"/>
    </reaction>
</comment>
<feature type="active site" description="Proton donor" evidence="15">
    <location>
        <position position="3"/>
    </location>
</feature>
<keyword evidence="13 15" id="KW-0326">Glycosidase</keyword>
<reference evidence="18 19" key="1">
    <citation type="submission" date="2016-11" db="EMBL/GenBank/DDBJ databases">
        <authorList>
            <person name="Jaros S."/>
            <person name="Januszkiewicz K."/>
            <person name="Wedrychowicz H."/>
        </authorList>
    </citation>
    <scope>NUCLEOTIDE SEQUENCE [LARGE SCALE GENOMIC DNA]</scope>
    <source>
        <strain evidence="18 19">DSM 18772</strain>
    </source>
</reference>
<dbReference type="OrthoDB" id="9800855at2"/>
<dbReference type="NCBIfam" id="NF002211">
    <property type="entry name" value="PRK01103.1"/>
    <property type="match status" value="1"/>
</dbReference>
<dbReference type="CDD" id="cd08966">
    <property type="entry name" value="EcFpg-like_N"/>
    <property type="match status" value="1"/>
</dbReference>
<accession>A0A1M6HZM3</accession>
<evidence type="ECO:0000256" key="13">
    <source>
        <dbReference type="ARBA" id="ARBA00023295"/>
    </source>
</evidence>
<dbReference type="RefSeq" id="WP_143183239.1">
    <property type="nucleotide sequence ID" value="NZ_FQYR01000003.1"/>
</dbReference>
<dbReference type="SUPFAM" id="SSF57716">
    <property type="entry name" value="Glucocorticoid receptor-like (DNA-binding domain)"/>
    <property type="match status" value="1"/>
</dbReference>
<evidence type="ECO:0000313" key="18">
    <source>
        <dbReference type="EMBL" id="SHJ27682.1"/>
    </source>
</evidence>
<dbReference type="InterPro" id="IPR010979">
    <property type="entry name" value="Ribosomal_uS13-like_H2TH"/>
</dbReference>
<dbReference type="PROSITE" id="PS51068">
    <property type="entry name" value="FPG_CAT"/>
    <property type="match status" value="1"/>
</dbReference>
<feature type="binding site" evidence="15">
    <location>
        <position position="152"/>
    </location>
    <ligand>
        <name>DNA</name>
        <dbReference type="ChEBI" id="CHEBI:16991"/>
    </ligand>
</feature>
<dbReference type="GO" id="GO:0140078">
    <property type="term" value="F:class I DNA-(apurinic or apyrimidinic site) endonuclease activity"/>
    <property type="evidence" value="ECO:0007669"/>
    <property type="project" value="UniProtKB-EC"/>
</dbReference>
<comment type="function">
    <text evidence="15">Involved in base excision repair of DNA damaged by oxidation or by mutagenic agents. Acts as DNA glycosylase that recognizes and removes damaged bases. Has a preference for oxidized purines, such as 7,8-dihydro-8-oxoguanine (8-oxoG). Has AP (apurinic/apyrimidinic) lyase activity and introduces nicks in the DNA strand. Cleaves the DNA backbone by beta-delta elimination to generate a single-strand break at the site of the removed base with both 3'- and 5'-phosphates.</text>
</comment>